<dbReference type="RefSeq" id="WP_139605328.1">
    <property type="nucleotide sequence ID" value="NZ_VDCQ01000047.1"/>
</dbReference>
<proteinExistence type="predicted"/>
<organism evidence="1 2">
    <name type="scientific">Paenibacillus hemerocallicola</name>
    <dbReference type="NCBI Taxonomy" id="1172614"/>
    <lineage>
        <taxon>Bacteria</taxon>
        <taxon>Bacillati</taxon>
        <taxon>Bacillota</taxon>
        <taxon>Bacilli</taxon>
        <taxon>Bacillales</taxon>
        <taxon>Paenibacillaceae</taxon>
        <taxon>Paenibacillus</taxon>
    </lineage>
</organism>
<dbReference type="AlphaFoldDB" id="A0A5C4T250"/>
<keyword evidence="2" id="KW-1185">Reference proteome</keyword>
<comment type="caution">
    <text evidence="1">The sequence shown here is derived from an EMBL/GenBank/DDBJ whole genome shotgun (WGS) entry which is preliminary data.</text>
</comment>
<dbReference type="OrthoDB" id="7171052at2"/>
<reference evidence="1 2" key="1">
    <citation type="submission" date="2019-05" db="EMBL/GenBank/DDBJ databases">
        <title>We sequenced the genome of Paenibacillus hemerocallicola KCTC 33185 for further insight into its adaptation and study the phylogeny of Paenibacillus.</title>
        <authorList>
            <person name="Narsing Rao M.P."/>
        </authorList>
    </citation>
    <scope>NUCLEOTIDE SEQUENCE [LARGE SCALE GENOMIC DNA]</scope>
    <source>
        <strain evidence="1 2">KCTC 33185</strain>
    </source>
</reference>
<evidence type="ECO:0000313" key="1">
    <source>
        <dbReference type="EMBL" id="TNJ63142.1"/>
    </source>
</evidence>
<gene>
    <name evidence="1" type="ORF">FE784_26785</name>
</gene>
<accession>A0A5C4T250</accession>
<dbReference type="EMBL" id="VDCQ01000047">
    <property type="protein sequence ID" value="TNJ63142.1"/>
    <property type="molecule type" value="Genomic_DNA"/>
</dbReference>
<evidence type="ECO:0000313" key="2">
    <source>
        <dbReference type="Proteomes" id="UP000307943"/>
    </source>
</evidence>
<dbReference type="Proteomes" id="UP000307943">
    <property type="component" value="Unassembled WGS sequence"/>
</dbReference>
<protein>
    <submittedName>
        <fullName evidence="1">Uncharacterized protein</fullName>
    </submittedName>
</protein>
<name>A0A5C4T250_9BACL</name>
<sequence length="72" mass="8248">MDLNHWRLIYENPLSSPKDVERFRQSVVHDSLTVSQTNLPSLHERIGGGKPKVPDQHGVSFETFVSVFRMLS</sequence>